<gene>
    <name evidence="3" type="ORF">H663_009410</name>
</gene>
<reference evidence="3" key="1">
    <citation type="submission" date="2017-04" db="EMBL/GenBank/DDBJ databases">
        <title>Unexpected and diverse lifestyles within the genus Limnohabitans.</title>
        <authorList>
            <person name="Kasalicky V."/>
            <person name="Mehrshad M."/>
            <person name="Andrei S.-A."/>
            <person name="Salcher M."/>
            <person name="Kratochvilova H."/>
            <person name="Simek K."/>
            <person name="Ghai R."/>
        </authorList>
    </citation>
    <scope>NUCLEOTIDE SEQUENCE [LARGE SCALE GENOMIC DNA]</scope>
    <source>
        <strain evidence="3">II-D5</strain>
    </source>
</reference>
<dbReference type="PROSITE" id="PS51932">
    <property type="entry name" value="BMV"/>
    <property type="match status" value="1"/>
</dbReference>
<comment type="subcellular location">
    <subcellularLocation>
        <location evidence="1">Bacterial microcompartment</location>
    </subcellularLocation>
</comment>
<dbReference type="STRING" id="1293045.H663_01225"/>
<name>A0A2T7UE65_9BURK</name>
<dbReference type="Gene3D" id="2.40.50.220">
    <property type="entry name" value="EutN/Ccml"/>
    <property type="match status" value="1"/>
</dbReference>
<organism evidence="3 4">
    <name type="scientific">Limnohabitans planktonicus II-D5</name>
    <dbReference type="NCBI Taxonomy" id="1293045"/>
    <lineage>
        <taxon>Bacteria</taxon>
        <taxon>Pseudomonadati</taxon>
        <taxon>Pseudomonadota</taxon>
        <taxon>Betaproteobacteria</taxon>
        <taxon>Burkholderiales</taxon>
        <taxon>Comamonadaceae</taxon>
        <taxon>Limnohabitans</taxon>
    </lineage>
</organism>
<protein>
    <recommendedName>
        <fullName evidence="5">Ethanolamine utilization protein EutN</fullName>
    </recommendedName>
</protein>
<evidence type="ECO:0000313" key="3">
    <source>
        <dbReference type="EMBL" id="PVE42954.1"/>
    </source>
</evidence>
<dbReference type="SUPFAM" id="SSF159133">
    <property type="entry name" value="EutN/CcmL-like"/>
    <property type="match status" value="1"/>
</dbReference>
<comment type="caution">
    <text evidence="3">The sequence shown here is derived from an EMBL/GenBank/DDBJ whole genome shotgun (WGS) entry which is preliminary data.</text>
</comment>
<evidence type="ECO:0000313" key="4">
    <source>
        <dbReference type="Proteomes" id="UP000037507"/>
    </source>
</evidence>
<evidence type="ECO:0000256" key="1">
    <source>
        <dbReference type="ARBA" id="ARBA00024322"/>
    </source>
</evidence>
<proteinExistence type="predicted"/>
<evidence type="ECO:0008006" key="5">
    <source>
        <dbReference type="Google" id="ProtNLM"/>
    </source>
</evidence>
<dbReference type="RefSeq" id="WP_053168998.1">
    <property type="nucleotide sequence ID" value="NZ_LFYT02000009.1"/>
</dbReference>
<sequence>MKTGTVIGRIVASKRLPELPPGALLEVQLDYPKDVVVCYDPMGCGIGERVMITIGAPAAWWFAPAHPRVVADALIIASLDNYDTPTPMR</sequence>
<dbReference type="AlphaFoldDB" id="A0A2T7UE65"/>
<dbReference type="Proteomes" id="UP000037507">
    <property type="component" value="Unassembled WGS sequence"/>
</dbReference>
<dbReference type="InterPro" id="IPR004992">
    <property type="entry name" value="EutN_CcmL"/>
</dbReference>
<dbReference type="EMBL" id="LFYT02000009">
    <property type="protein sequence ID" value="PVE42954.1"/>
    <property type="molecule type" value="Genomic_DNA"/>
</dbReference>
<keyword evidence="2" id="KW-1283">Bacterial microcompartment</keyword>
<accession>A0A2T7UE65</accession>
<dbReference type="OrthoDB" id="196195at2"/>
<evidence type="ECO:0000256" key="2">
    <source>
        <dbReference type="ARBA" id="ARBA00024446"/>
    </source>
</evidence>
<dbReference type="Pfam" id="PF03319">
    <property type="entry name" value="EutN_CcmL"/>
    <property type="match status" value="1"/>
</dbReference>
<dbReference type="GO" id="GO:0031469">
    <property type="term" value="C:bacterial microcompartment"/>
    <property type="evidence" value="ECO:0007669"/>
    <property type="project" value="UniProtKB-SubCell"/>
</dbReference>
<keyword evidence="4" id="KW-1185">Reference proteome</keyword>
<dbReference type="InterPro" id="IPR036677">
    <property type="entry name" value="EutN_CcmL_sf"/>
</dbReference>